<gene>
    <name evidence="1" type="ORF">ACCO45_010948</name>
</gene>
<evidence type="ECO:0000313" key="2">
    <source>
        <dbReference type="Proteomes" id="UP001638806"/>
    </source>
</evidence>
<sequence>MQPLRLAIFALTLIEHTAARMYMLSSMVAVDAITRAYTLAIRLVFERRSARGAPAGLLEKKLGNFVGAPLSGVLW</sequence>
<protein>
    <submittedName>
        <fullName evidence="1">Uncharacterized protein</fullName>
    </submittedName>
</protein>
<proteinExistence type="predicted"/>
<accession>A0ACC4DJ97</accession>
<dbReference type="EMBL" id="JBGNUJ010000010">
    <property type="protein sequence ID" value="KAL3955385.1"/>
    <property type="molecule type" value="Genomic_DNA"/>
</dbReference>
<comment type="caution">
    <text evidence="1">The sequence shown here is derived from an EMBL/GenBank/DDBJ whole genome shotgun (WGS) entry which is preliminary data.</text>
</comment>
<keyword evidence="2" id="KW-1185">Reference proteome</keyword>
<organism evidence="1 2">
    <name type="scientific">Purpureocillium lilacinum</name>
    <name type="common">Paecilomyces lilacinus</name>
    <dbReference type="NCBI Taxonomy" id="33203"/>
    <lineage>
        <taxon>Eukaryota</taxon>
        <taxon>Fungi</taxon>
        <taxon>Dikarya</taxon>
        <taxon>Ascomycota</taxon>
        <taxon>Pezizomycotina</taxon>
        <taxon>Sordariomycetes</taxon>
        <taxon>Hypocreomycetidae</taxon>
        <taxon>Hypocreales</taxon>
        <taxon>Ophiocordycipitaceae</taxon>
        <taxon>Purpureocillium</taxon>
    </lineage>
</organism>
<dbReference type="Proteomes" id="UP001638806">
    <property type="component" value="Unassembled WGS sequence"/>
</dbReference>
<evidence type="ECO:0000313" key="1">
    <source>
        <dbReference type="EMBL" id="KAL3955385.1"/>
    </source>
</evidence>
<reference evidence="1" key="1">
    <citation type="submission" date="2024-12" db="EMBL/GenBank/DDBJ databases">
        <title>Comparative genomics and development of molecular markers within Purpureocillium lilacinum and among Purpureocillium species.</title>
        <authorList>
            <person name="Yeh Z.-Y."/>
            <person name="Ni N.-T."/>
            <person name="Lo P.-H."/>
            <person name="Mushyakhwo K."/>
            <person name="Lin C.-F."/>
            <person name="Nai Y.-S."/>
        </authorList>
    </citation>
    <scope>NUCLEOTIDE SEQUENCE</scope>
    <source>
        <strain evidence="1">NCHU-NPUST-175</strain>
    </source>
</reference>
<name>A0ACC4DJ97_PURLI</name>